<dbReference type="AlphaFoldDB" id="A0A2Z7A7H5"/>
<gene>
    <name evidence="1" type="ORF">F511_20762</name>
</gene>
<accession>A0A2Z7A7H5</accession>
<organism evidence="1 2">
    <name type="scientific">Dorcoceras hygrometricum</name>
    <dbReference type="NCBI Taxonomy" id="472368"/>
    <lineage>
        <taxon>Eukaryota</taxon>
        <taxon>Viridiplantae</taxon>
        <taxon>Streptophyta</taxon>
        <taxon>Embryophyta</taxon>
        <taxon>Tracheophyta</taxon>
        <taxon>Spermatophyta</taxon>
        <taxon>Magnoliopsida</taxon>
        <taxon>eudicotyledons</taxon>
        <taxon>Gunneridae</taxon>
        <taxon>Pentapetalae</taxon>
        <taxon>asterids</taxon>
        <taxon>lamiids</taxon>
        <taxon>Lamiales</taxon>
        <taxon>Gesneriaceae</taxon>
        <taxon>Didymocarpoideae</taxon>
        <taxon>Trichosporeae</taxon>
        <taxon>Loxocarpinae</taxon>
        <taxon>Dorcoceras</taxon>
    </lineage>
</organism>
<name>A0A2Z7A7H5_9LAMI</name>
<keyword evidence="2" id="KW-1185">Reference proteome</keyword>
<evidence type="ECO:0000313" key="2">
    <source>
        <dbReference type="Proteomes" id="UP000250235"/>
    </source>
</evidence>
<protein>
    <submittedName>
        <fullName evidence="1">Uncharacterized protein</fullName>
    </submittedName>
</protein>
<reference evidence="1 2" key="1">
    <citation type="journal article" date="2015" name="Proc. Natl. Acad. Sci. U.S.A.">
        <title>The resurrection genome of Boea hygrometrica: A blueprint for survival of dehydration.</title>
        <authorList>
            <person name="Xiao L."/>
            <person name="Yang G."/>
            <person name="Zhang L."/>
            <person name="Yang X."/>
            <person name="Zhao S."/>
            <person name="Ji Z."/>
            <person name="Zhou Q."/>
            <person name="Hu M."/>
            <person name="Wang Y."/>
            <person name="Chen M."/>
            <person name="Xu Y."/>
            <person name="Jin H."/>
            <person name="Xiao X."/>
            <person name="Hu G."/>
            <person name="Bao F."/>
            <person name="Hu Y."/>
            <person name="Wan P."/>
            <person name="Li L."/>
            <person name="Deng X."/>
            <person name="Kuang T."/>
            <person name="Xiang C."/>
            <person name="Zhu J.K."/>
            <person name="Oliver M.J."/>
            <person name="He Y."/>
        </authorList>
    </citation>
    <scope>NUCLEOTIDE SEQUENCE [LARGE SCALE GENOMIC DNA]</scope>
    <source>
        <strain evidence="2">cv. XS01</strain>
    </source>
</reference>
<dbReference type="EMBL" id="KV018449">
    <property type="protein sequence ID" value="KZV17231.1"/>
    <property type="molecule type" value="Genomic_DNA"/>
</dbReference>
<sequence>MKYTLKSCRNYQISCQIASKIQVPIRTKNMLKKRNKSCSGAGEDSDFINVIYLFFRLRTLLFRLRFSDVKTIIFRLLIDWTEDWGPRTEDRGPRTITPSAIACQEIDVRGQRKDLGHVARSFALERDHYASDSTPRIHIE</sequence>
<evidence type="ECO:0000313" key="1">
    <source>
        <dbReference type="EMBL" id="KZV17231.1"/>
    </source>
</evidence>
<dbReference type="Proteomes" id="UP000250235">
    <property type="component" value="Unassembled WGS sequence"/>
</dbReference>
<proteinExistence type="predicted"/>